<protein>
    <recommendedName>
        <fullName evidence="2">CMP/dCMP-type deaminase domain-containing protein</fullName>
    </recommendedName>
</protein>
<dbReference type="Gene3D" id="3.40.140.10">
    <property type="entry name" value="Cytidine Deaminase, domain 2"/>
    <property type="match status" value="1"/>
</dbReference>
<gene>
    <name evidence="1" type="ORF">NYM_LOCUS29869</name>
</gene>
<dbReference type="EMBL" id="LR722083">
    <property type="protein sequence ID" value="VVW87644.1"/>
    <property type="molecule type" value="Genomic_DNA"/>
</dbReference>
<dbReference type="GO" id="GO:0003824">
    <property type="term" value="F:catalytic activity"/>
    <property type="evidence" value="ECO:0007669"/>
    <property type="project" value="InterPro"/>
</dbReference>
<sequence>MCTFALNLMRISMVYFGQFNDKFGGCGSLRSDHKFPIRGGIMEKESLAIIKDFYEKGNQKIPEEMRNRSRKKQKIEGD</sequence>
<evidence type="ECO:0000313" key="1">
    <source>
        <dbReference type="EMBL" id="VVW87644.1"/>
    </source>
</evidence>
<dbReference type="InterPro" id="IPR016193">
    <property type="entry name" value="Cytidine_deaminase-like"/>
</dbReference>
<name>A0A5K1HQW9_9MAGN</name>
<evidence type="ECO:0008006" key="2">
    <source>
        <dbReference type="Google" id="ProtNLM"/>
    </source>
</evidence>
<dbReference type="AlphaFoldDB" id="A0A5K1HQW9"/>
<accession>A0A5K1HQW9</accession>
<reference evidence="1" key="1">
    <citation type="submission" date="2019-09" db="EMBL/GenBank/DDBJ databases">
        <authorList>
            <person name="Zhang L."/>
        </authorList>
    </citation>
    <scope>NUCLEOTIDE SEQUENCE</scope>
</reference>
<organism evidence="1">
    <name type="scientific">Nymphaea colorata</name>
    <name type="common">pocket water lily</name>
    <dbReference type="NCBI Taxonomy" id="210225"/>
    <lineage>
        <taxon>Eukaryota</taxon>
        <taxon>Viridiplantae</taxon>
        <taxon>Streptophyta</taxon>
        <taxon>Embryophyta</taxon>
        <taxon>Tracheophyta</taxon>
        <taxon>Spermatophyta</taxon>
        <taxon>Magnoliopsida</taxon>
        <taxon>Nymphaeales</taxon>
        <taxon>Nymphaeaceae</taxon>
        <taxon>Nymphaea</taxon>
    </lineage>
</organism>
<dbReference type="SUPFAM" id="SSF53927">
    <property type="entry name" value="Cytidine deaminase-like"/>
    <property type="match status" value="1"/>
</dbReference>
<proteinExistence type="predicted"/>